<proteinExistence type="predicted"/>
<dbReference type="PANTHER" id="PTHR21654:SF84">
    <property type="entry name" value="SI:DKEY-66I24.7"/>
    <property type="match status" value="1"/>
</dbReference>
<accession>A0AAP0WVL5</accession>
<dbReference type="Gene3D" id="1.10.10.60">
    <property type="entry name" value="Homeodomain-like"/>
    <property type="match status" value="1"/>
</dbReference>
<dbReference type="InterPro" id="IPR001005">
    <property type="entry name" value="SANT/Myb"/>
</dbReference>
<evidence type="ECO:0000256" key="6">
    <source>
        <dbReference type="ARBA" id="ARBA00023242"/>
    </source>
</evidence>
<dbReference type="InterPro" id="IPR044822">
    <property type="entry name" value="Myb_DNA-bind_4"/>
</dbReference>
<evidence type="ECO:0000256" key="5">
    <source>
        <dbReference type="ARBA" id="ARBA00023163"/>
    </source>
</evidence>
<dbReference type="AlphaFoldDB" id="A0AAP0WVL5"/>
<evidence type="ECO:0000256" key="2">
    <source>
        <dbReference type="ARBA" id="ARBA00022553"/>
    </source>
</evidence>
<protein>
    <recommendedName>
        <fullName evidence="7">Myb-like domain-containing protein</fullName>
    </recommendedName>
</protein>
<evidence type="ECO:0000313" key="9">
    <source>
        <dbReference type="Proteomes" id="UP001415857"/>
    </source>
</evidence>
<evidence type="ECO:0000256" key="3">
    <source>
        <dbReference type="ARBA" id="ARBA00023015"/>
    </source>
</evidence>
<dbReference type="GO" id="GO:0005634">
    <property type="term" value="C:nucleus"/>
    <property type="evidence" value="ECO:0007669"/>
    <property type="project" value="UniProtKB-SubCell"/>
</dbReference>
<evidence type="ECO:0000313" key="8">
    <source>
        <dbReference type="EMBL" id="KAK9278048.1"/>
    </source>
</evidence>
<evidence type="ECO:0000256" key="1">
    <source>
        <dbReference type="ARBA" id="ARBA00004123"/>
    </source>
</evidence>
<keyword evidence="5" id="KW-0804">Transcription</keyword>
<dbReference type="SMART" id="SM00717">
    <property type="entry name" value="SANT"/>
    <property type="match status" value="1"/>
</dbReference>
<keyword evidence="9" id="KW-1185">Reference proteome</keyword>
<dbReference type="Proteomes" id="UP001415857">
    <property type="component" value="Unassembled WGS sequence"/>
</dbReference>
<dbReference type="InterPro" id="IPR058943">
    <property type="entry name" value="GT-1/4_C"/>
</dbReference>
<name>A0AAP0WVL5_LIQFO</name>
<dbReference type="Pfam" id="PF13837">
    <property type="entry name" value="Myb_DNA-bind_4"/>
    <property type="match status" value="1"/>
</dbReference>
<sequence length="385" mass="44501">MYLSQKSRPMEFYMEAGRDMIIDTHNNGGLLTQHHQRHNQQQAQQMMITESSGEDHEVKAVPRRRAETWVQKETQCLINLRRELDELFNTSKSNKHLWEQISAKMAEKGYDRSPSMCTDKWRNLLKEFKKAKHRNTGDGVSAKSSYYYDELEEFYRGRKRNVRQKNYVTSRVDTYIQFSDKGIDDASIPFRPVEDSGRSTPNLERDLDHDGHPLGICEAEAVAANGVPPWNWRENPGSGGEPESAYSGRVISVKWGECTKRIGIDGSSEAIKEAIKSAFGLRTSRAFWLEDENEIVRSLDRDMPLGNYTLHLDKGLTIKICLYDDPNHLPLHTEEKTFYSEDDYRDFLSRRGWIGLKDLSCYKNVESMDDLHPGEMYQGLRMLGN</sequence>
<dbReference type="PROSITE" id="PS50090">
    <property type="entry name" value="MYB_LIKE"/>
    <property type="match status" value="1"/>
</dbReference>
<dbReference type="PANTHER" id="PTHR21654">
    <property type="entry name" value="FI21293P1"/>
    <property type="match status" value="1"/>
</dbReference>
<dbReference type="EMBL" id="JBBPBK010000009">
    <property type="protein sequence ID" value="KAK9278048.1"/>
    <property type="molecule type" value="Genomic_DNA"/>
</dbReference>
<organism evidence="8 9">
    <name type="scientific">Liquidambar formosana</name>
    <name type="common">Formosan gum</name>
    <dbReference type="NCBI Taxonomy" id="63359"/>
    <lineage>
        <taxon>Eukaryota</taxon>
        <taxon>Viridiplantae</taxon>
        <taxon>Streptophyta</taxon>
        <taxon>Embryophyta</taxon>
        <taxon>Tracheophyta</taxon>
        <taxon>Spermatophyta</taxon>
        <taxon>Magnoliopsida</taxon>
        <taxon>eudicotyledons</taxon>
        <taxon>Gunneridae</taxon>
        <taxon>Pentapetalae</taxon>
        <taxon>Saxifragales</taxon>
        <taxon>Altingiaceae</taxon>
        <taxon>Liquidambar</taxon>
    </lineage>
</organism>
<keyword evidence="4" id="KW-0238">DNA-binding</keyword>
<gene>
    <name evidence="8" type="ORF">L1049_027606</name>
</gene>
<comment type="caution">
    <text evidence="8">The sequence shown here is derived from an EMBL/GenBank/DDBJ whole genome shotgun (WGS) entry which is preliminary data.</text>
</comment>
<dbReference type="CDD" id="cd12203">
    <property type="entry name" value="GT1"/>
    <property type="match status" value="1"/>
</dbReference>
<dbReference type="GO" id="GO:0003677">
    <property type="term" value="F:DNA binding"/>
    <property type="evidence" value="ECO:0007669"/>
    <property type="project" value="UniProtKB-KW"/>
</dbReference>
<evidence type="ECO:0000259" key="7">
    <source>
        <dbReference type="PROSITE" id="PS50090"/>
    </source>
</evidence>
<keyword evidence="3" id="KW-0805">Transcription regulation</keyword>
<dbReference type="GO" id="GO:0006355">
    <property type="term" value="P:regulation of DNA-templated transcription"/>
    <property type="evidence" value="ECO:0007669"/>
    <property type="project" value="UniProtKB-ARBA"/>
</dbReference>
<dbReference type="FunFam" id="1.10.10.60:FF:000162">
    <property type="entry name" value="trihelix transcription factor GT-1"/>
    <property type="match status" value="1"/>
</dbReference>
<comment type="subcellular location">
    <subcellularLocation>
        <location evidence="1">Nucleus</location>
    </subcellularLocation>
</comment>
<keyword evidence="6" id="KW-0539">Nucleus</keyword>
<reference evidence="8 9" key="1">
    <citation type="journal article" date="2024" name="Plant J.">
        <title>Genome sequences and population genomics reveal climatic adaptation and genomic divergence between two closely related sweetgum species.</title>
        <authorList>
            <person name="Xu W.Q."/>
            <person name="Ren C.Q."/>
            <person name="Zhang X.Y."/>
            <person name="Comes H.P."/>
            <person name="Liu X.H."/>
            <person name="Li Y.G."/>
            <person name="Kettle C.J."/>
            <person name="Jalonen R."/>
            <person name="Gaisberger H."/>
            <person name="Ma Y.Z."/>
            <person name="Qiu Y.X."/>
        </authorList>
    </citation>
    <scope>NUCLEOTIDE SEQUENCE [LARGE SCALE GENOMIC DNA]</scope>
    <source>
        <strain evidence="8">Hangzhou</strain>
    </source>
</reference>
<feature type="domain" description="Myb-like" evidence="7">
    <location>
        <begin position="61"/>
        <end position="125"/>
    </location>
</feature>
<dbReference type="Pfam" id="PF26214">
    <property type="entry name" value="Ubiquitin_GT-1"/>
    <property type="match status" value="2"/>
</dbReference>
<evidence type="ECO:0000256" key="4">
    <source>
        <dbReference type="ARBA" id="ARBA00023125"/>
    </source>
</evidence>
<keyword evidence="2" id="KW-0597">Phosphoprotein</keyword>